<dbReference type="NCBIfam" id="TIGR00601">
    <property type="entry name" value="rad23"/>
    <property type="match status" value="1"/>
</dbReference>
<evidence type="ECO:0000256" key="2">
    <source>
        <dbReference type="SAM" id="MobiDB-lite"/>
    </source>
</evidence>
<gene>
    <name evidence="5" type="primary">RAD23</name>
    <name evidence="5" type="ORF">HK105_205996</name>
</gene>
<keyword evidence="1" id="KW-0963">Cytoplasm</keyword>
<keyword evidence="1" id="KW-0234">DNA repair</keyword>
<evidence type="ECO:0000313" key="5">
    <source>
        <dbReference type="EMBL" id="KAL2914429.1"/>
    </source>
</evidence>
<dbReference type="EMBL" id="JADGIZ020000033">
    <property type="protein sequence ID" value="KAL2914429.1"/>
    <property type="molecule type" value="Genomic_DNA"/>
</dbReference>
<reference evidence="5 6" key="1">
    <citation type="submission" date="2023-09" db="EMBL/GenBank/DDBJ databases">
        <title>Pangenome analysis of Batrachochytrium dendrobatidis and related Chytrids.</title>
        <authorList>
            <person name="Yacoub M.N."/>
            <person name="Stajich J.E."/>
            <person name="James T.Y."/>
        </authorList>
    </citation>
    <scope>NUCLEOTIDE SEQUENCE [LARGE SCALE GENOMIC DNA]</scope>
    <source>
        <strain evidence="5 6">JEL0888</strain>
    </source>
</reference>
<dbReference type="InterPro" id="IPR015940">
    <property type="entry name" value="UBA"/>
</dbReference>
<comment type="subcellular location">
    <subcellularLocation>
        <location evidence="1">Nucleus</location>
    </subcellularLocation>
    <subcellularLocation>
        <location evidence="1">Cytoplasm</location>
    </subcellularLocation>
</comment>
<comment type="caution">
    <text evidence="5">The sequence shown here is derived from an EMBL/GenBank/DDBJ whole genome shotgun (WGS) entry which is preliminary data.</text>
</comment>
<keyword evidence="1" id="KW-0227">DNA damage</keyword>
<dbReference type="Gene3D" id="1.10.10.540">
    <property type="entry name" value="XPC-binding domain"/>
    <property type="match status" value="1"/>
</dbReference>
<proteinExistence type="inferred from homology"/>
<dbReference type="PROSITE" id="PS50053">
    <property type="entry name" value="UBIQUITIN_2"/>
    <property type="match status" value="1"/>
</dbReference>
<comment type="function">
    <text evidence="1">Multiubiquitin chain receptor involved in modulation of proteasomal degradation. Involved in nucleotide excision repair.</text>
</comment>
<dbReference type="Proteomes" id="UP001527925">
    <property type="component" value="Unassembled WGS sequence"/>
</dbReference>
<organism evidence="5 6">
    <name type="scientific">Polyrhizophydium stewartii</name>
    <dbReference type="NCBI Taxonomy" id="2732419"/>
    <lineage>
        <taxon>Eukaryota</taxon>
        <taxon>Fungi</taxon>
        <taxon>Fungi incertae sedis</taxon>
        <taxon>Chytridiomycota</taxon>
        <taxon>Chytridiomycota incertae sedis</taxon>
        <taxon>Chytridiomycetes</taxon>
        <taxon>Rhizophydiales</taxon>
        <taxon>Rhizophydiales incertae sedis</taxon>
        <taxon>Polyrhizophydium</taxon>
    </lineage>
</organism>
<keyword evidence="1" id="KW-0539">Nucleus</keyword>
<dbReference type="CDD" id="cd14280">
    <property type="entry name" value="UBA1_Rad23_like"/>
    <property type="match status" value="1"/>
</dbReference>
<dbReference type="InterPro" id="IPR029071">
    <property type="entry name" value="Ubiquitin-like_domsf"/>
</dbReference>
<accession>A0ABR4N4M6</accession>
<dbReference type="CDD" id="cd14281">
    <property type="entry name" value="UBA2_Rad23_like"/>
    <property type="match status" value="1"/>
</dbReference>
<dbReference type="Gene3D" id="3.10.20.90">
    <property type="entry name" value="Phosphatidylinositol 3-kinase Catalytic Subunit, Chain A, domain 1"/>
    <property type="match status" value="1"/>
</dbReference>
<evidence type="ECO:0000256" key="1">
    <source>
        <dbReference type="RuleBase" id="RU367049"/>
    </source>
</evidence>
<dbReference type="SUPFAM" id="SSF54236">
    <property type="entry name" value="Ubiquitin-like"/>
    <property type="match status" value="1"/>
</dbReference>
<dbReference type="Pfam" id="PF00627">
    <property type="entry name" value="UBA"/>
    <property type="match status" value="2"/>
</dbReference>
<name>A0ABR4N4M6_9FUNG</name>
<feature type="compositionally biased region" description="Pro residues" evidence="2">
    <location>
        <begin position="89"/>
        <end position="105"/>
    </location>
</feature>
<protein>
    <recommendedName>
        <fullName evidence="1">UV excision repair protein RAD23</fullName>
    </recommendedName>
</protein>
<dbReference type="SUPFAM" id="SSF101238">
    <property type="entry name" value="XPC-binding domain"/>
    <property type="match status" value="1"/>
</dbReference>
<dbReference type="PANTHER" id="PTHR10621:SF0">
    <property type="entry name" value="UV EXCISION REPAIR PROTEIN RAD23"/>
    <property type="match status" value="1"/>
</dbReference>
<evidence type="ECO:0000313" key="6">
    <source>
        <dbReference type="Proteomes" id="UP001527925"/>
    </source>
</evidence>
<dbReference type="PROSITE" id="PS50030">
    <property type="entry name" value="UBA"/>
    <property type="match status" value="2"/>
</dbReference>
<dbReference type="SMART" id="SM00213">
    <property type="entry name" value="UBQ"/>
    <property type="match status" value="1"/>
</dbReference>
<evidence type="ECO:0000259" key="4">
    <source>
        <dbReference type="PROSITE" id="PS50053"/>
    </source>
</evidence>
<dbReference type="Pfam" id="PF00240">
    <property type="entry name" value="ubiquitin"/>
    <property type="match status" value="1"/>
</dbReference>
<feature type="domain" description="UBA" evidence="3">
    <location>
        <begin position="147"/>
        <end position="187"/>
    </location>
</feature>
<dbReference type="Pfam" id="PF09280">
    <property type="entry name" value="XPC-binding"/>
    <property type="match status" value="1"/>
</dbReference>
<dbReference type="InterPro" id="IPR009060">
    <property type="entry name" value="UBA-like_sf"/>
</dbReference>
<dbReference type="InterPro" id="IPR004806">
    <property type="entry name" value="Rad23"/>
</dbReference>
<dbReference type="InterPro" id="IPR036353">
    <property type="entry name" value="XPC-bd_sf"/>
</dbReference>
<comment type="similarity">
    <text evidence="1">Belongs to the RAD23 family.</text>
</comment>
<dbReference type="SMART" id="SM00165">
    <property type="entry name" value="UBA"/>
    <property type="match status" value="2"/>
</dbReference>
<evidence type="ECO:0000259" key="3">
    <source>
        <dbReference type="PROSITE" id="PS50030"/>
    </source>
</evidence>
<keyword evidence="6" id="KW-1185">Reference proteome</keyword>
<feature type="region of interest" description="Disordered" evidence="2">
    <location>
        <begin position="85"/>
        <end position="105"/>
    </location>
</feature>
<dbReference type="Gene3D" id="1.10.8.10">
    <property type="entry name" value="DNA helicase RuvA subunit, C-terminal domain"/>
    <property type="match status" value="2"/>
</dbReference>
<sequence length="392" mass="40124">MKLTIKTLQQQTFQVDVEPEHTVGQLKTTIFAEKGFPVSDQKLIHSGKILADASTIEQLKITEKDFVVVMVAKPKPAAAASSSAAATPAPAPAPTPAPVAAPAPAATPAPAAAAAPAAPAAAAAAAPAPAPATPSVADTSSTLATGAVYENAVSNLVEMGFPREEVVRAMRAAFNNPDRAAEYLMTGIPDSIMRDMAPPAAAAGAGAAAAPAQAAAPARAAAPAAAAAPTGQPVNLFEAAAAQARQSRASGAGAGAGGAGGAGGLTLENLAALRSSPQFQQVRHLMRTQPHLLQPLLEQLGQSNPELLHLISENQEQFLHLLNDDSDDDMDAGEEGGQQYVTITPEENAAIERLSALGFDRNLVIEAFFACDKNEDLAANYLFDQAQGDEWQ</sequence>
<dbReference type="InterPro" id="IPR000626">
    <property type="entry name" value="Ubiquitin-like_dom"/>
</dbReference>
<feature type="domain" description="Ubiquitin-like" evidence="4">
    <location>
        <begin position="1"/>
        <end position="76"/>
    </location>
</feature>
<dbReference type="InterPro" id="IPR015360">
    <property type="entry name" value="XPC-bd"/>
</dbReference>
<dbReference type="PRINTS" id="PR01839">
    <property type="entry name" value="RAD23PROTEIN"/>
</dbReference>
<dbReference type="PANTHER" id="PTHR10621">
    <property type="entry name" value="UV EXCISION REPAIR PROTEIN RAD23"/>
    <property type="match status" value="1"/>
</dbReference>
<feature type="domain" description="UBA" evidence="3">
    <location>
        <begin position="344"/>
        <end position="385"/>
    </location>
</feature>
<dbReference type="SUPFAM" id="SSF46934">
    <property type="entry name" value="UBA-like"/>
    <property type="match status" value="2"/>
</dbReference>
<dbReference type="CDD" id="cd01805">
    <property type="entry name" value="Ubl_Rad23"/>
    <property type="match status" value="1"/>
</dbReference>